<sequence length="210" mass="23936">MLSRTLKQINKLSFKSARNKTMFQSYQKQQGLLFASYHNSAMNEPITFYNFVTKDINNNRIDLHQMKGKVCLVAFMNTENEHCKEYLKQLSSFKLKLNGKPFELIVIPNHDLYSKRTLQLLNASTNSTQDRSVTGSFFNNDLTILKSTESPSGPVAACDYLTKYGSFKTIVEDFEKFVIDSEGKVSYRSGSDTVLEEVMEAIEGELAKLH</sequence>
<dbReference type="PANTHER" id="PTHR11592:SF78">
    <property type="entry name" value="GLUTATHIONE PEROXIDASE"/>
    <property type="match status" value="1"/>
</dbReference>
<dbReference type="SUPFAM" id="SSF52833">
    <property type="entry name" value="Thioredoxin-like"/>
    <property type="match status" value="1"/>
</dbReference>
<dbReference type="VEuPathDB" id="AmoebaDB:NAEGRDRAFT_78126"/>
<evidence type="ECO:0000313" key="5">
    <source>
        <dbReference type="Proteomes" id="UP000006671"/>
    </source>
</evidence>
<accession>D2V1D6</accession>
<keyword evidence="2" id="KW-0575">Peroxidase</keyword>
<dbReference type="GO" id="GO:0004601">
    <property type="term" value="F:peroxidase activity"/>
    <property type="evidence" value="ECO:0007669"/>
    <property type="project" value="UniProtKB-KW"/>
</dbReference>
<gene>
    <name evidence="4" type="ORF">NAEGRDRAFT_78126</name>
</gene>
<keyword evidence="5" id="KW-1185">Reference proteome</keyword>
<reference evidence="4 5" key="1">
    <citation type="journal article" date="2010" name="Cell">
        <title>The genome of Naegleria gruberi illuminates early eukaryotic versatility.</title>
        <authorList>
            <person name="Fritz-Laylin L.K."/>
            <person name="Prochnik S.E."/>
            <person name="Ginger M.L."/>
            <person name="Dacks J.B."/>
            <person name="Carpenter M.L."/>
            <person name="Field M.C."/>
            <person name="Kuo A."/>
            <person name="Paredez A."/>
            <person name="Chapman J."/>
            <person name="Pham J."/>
            <person name="Shu S."/>
            <person name="Neupane R."/>
            <person name="Cipriano M."/>
            <person name="Mancuso J."/>
            <person name="Tu H."/>
            <person name="Salamov A."/>
            <person name="Lindquist E."/>
            <person name="Shapiro H."/>
            <person name="Lucas S."/>
            <person name="Grigoriev I.V."/>
            <person name="Cande W.Z."/>
            <person name="Fulton C."/>
            <person name="Rokhsar D.S."/>
            <person name="Dawson S.C."/>
        </authorList>
    </citation>
    <scope>NUCLEOTIDE SEQUENCE [LARGE SCALE GENOMIC DNA]</scope>
    <source>
        <strain evidence="4 5">NEG-M</strain>
    </source>
</reference>
<dbReference type="RefSeq" id="XP_002682033.1">
    <property type="nucleotide sequence ID" value="XM_002681987.1"/>
</dbReference>
<dbReference type="GeneID" id="8862607"/>
<dbReference type="KEGG" id="ngr:NAEGRDRAFT_78126"/>
<evidence type="ECO:0000256" key="1">
    <source>
        <dbReference type="ARBA" id="ARBA00006926"/>
    </source>
</evidence>
<dbReference type="EMBL" id="GG738848">
    <property type="protein sequence ID" value="EFC49289.1"/>
    <property type="molecule type" value="Genomic_DNA"/>
</dbReference>
<comment type="similarity">
    <text evidence="1">Belongs to the glutathione peroxidase family.</text>
</comment>
<dbReference type="AlphaFoldDB" id="D2V1D6"/>
<dbReference type="InParanoid" id="D2V1D6"/>
<dbReference type="PANTHER" id="PTHR11592">
    <property type="entry name" value="GLUTATHIONE PEROXIDASE"/>
    <property type="match status" value="1"/>
</dbReference>
<evidence type="ECO:0000256" key="2">
    <source>
        <dbReference type="ARBA" id="ARBA00022559"/>
    </source>
</evidence>
<dbReference type="Proteomes" id="UP000006671">
    <property type="component" value="Unassembled WGS sequence"/>
</dbReference>
<evidence type="ECO:0000256" key="3">
    <source>
        <dbReference type="ARBA" id="ARBA00023002"/>
    </source>
</evidence>
<dbReference type="GO" id="GO:0006979">
    <property type="term" value="P:response to oxidative stress"/>
    <property type="evidence" value="ECO:0007669"/>
    <property type="project" value="InterPro"/>
</dbReference>
<dbReference type="OMA" id="MNTENEH"/>
<protein>
    <submittedName>
        <fullName evidence="4">BtuE domain-containing protein</fullName>
    </submittedName>
</protein>
<dbReference type="InterPro" id="IPR036249">
    <property type="entry name" value="Thioredoxin-like_sf"/>
</dbReference>
<evidence type="ECO:0000313" key="4">
    <source>
        <dbReference type="EMBL" id="EFC49289.1"/>
    </source>
</evidence>
<keyword evidence="3" id="KW-0560">Oxidoreductase</keyword>
<dbReference type="OrthoDB" id="10424047at2759"/>
<dbReference type="InterPro" id="IPR000889">
    <property type="entry name" value="Glutathione_peroxidase"/>
</dbReference>
<organism evidence="5">
    <name type="scientific">Naegleria gruberi</name>
    <name type="common">Amoeba</name>
    <dbReference type="NCBI Taxonomy" id="5762"/>
    <lineage>
        <taxon>Eukaryota</taxon>
        <taxon>Discoba</taxon>
        <taxon>Heterolobosea</taxon>
        <taxon>Tetramitia</taxon>
        <taxon>Eutetramitia</taxon>
        <taxon>Vahlkampfiidae</taxon>
        <taxon>Naegleria</taxon>
    </lineage>
</organism>
<name>D2V1D6_NAEGR</name>
<proteinExistence type="inferred from homology"/>
<dbReference type="Gene3D" id="3.40.30.10">
    <property type="entry name" value="Glutaredoxin"/>
    <property type="match status" value="1"/>
</dbReference>